<feature type="region of interest" description="Disordered" evidence="1">
    <location>
        <begin position="48"/>
        <end position="85"/>
    </location>
</feature>
<dbReference type="AlphaFoldDB" id="A0A1H3KB65"/>
<name>A0A1H3KB65_9MICO</name>
<keyword evidence="2" id="KW-1133">Transmembrane helix</keyword>
<evidence type="ECO:0000256" key="1">
    <source>
        <dbReference type="SAM" id="MobiDB-lite"/>
    </source>
</evidence>
<protein>
    <recommendedName>
        <fullName evidence="5">DUF4232 domain-containing protein</fullName>
    </recommendedName>
</protein>
<dbReference type="EMBL" id="FNPZ01000001">
    <property type="protein sequence ID" value="SDY49467.1"/>
    <property type="molecule type" value="Genomic_DNA"/>
</dbReference>
<evidence type="ECO:0000256" key="2">
    <source>
        <dbReference type="SAM" id="Phobius"/>
    </source>
</evidence>
<keyword evidence="4" id="KW-1185">Reference proteome</keyword>
<keyword evidence="2" id="KW-0812">Transmembrane</keyword>
<gene>
    <name evidence="3" type="ORF">SAMN05216554_0494</name>
</gene>
<reference evidence="3 4" key="1">
    <citation type="submission" date="2016-10" db="EMBL/GenBank/DDBJ databases">
        <authorList>
            <person name="de Groot N.N."/>
        </authorList>
    </citation>
    <scope>NUCLEOTIDE SEQUENCE [LARGE SCALE GENOMIC DNA]</scope>
    <source>
        <strain evidence="3 4">CGMCC 4.3491</strain>
    </source>
</reference>
<evidence type="ECO:0000313" key="4">
    <source>
        <dbReference type="Proteomes" id="UP000198891"/>
    </source>
</evidence>
<dbReference type="RefSeq" id="WP_092548254.1">
    <property type="nucleotide sequence ID" value="NZ_FNPZ01000001.1"/>
</dbReference>
<organism evidence="3 4">
    <name type="scientific">Herbiconiux ginsengi</name>
    <dbReference type="NCBI Taxonomy" id="381665"/>
    <lineage>
        <taxon>Bacteria</taxon>
        <taxon>Bacillati</taxon>
        <taxon>Actinomycetota</taxon>
        <taxon>Actinomycetes</taxon>
        <taxon>Micrococcales</taxon>
        <taxon>Microbacteriaceae</taxon>
        <taxon>Herbiconiux</taxon>
    </lineage>
</organism>
<feature type="compositionally biased region" description="Low complexity" evidence="1">
    <location>
        <begin position="61"/>
        <end position="77"/>
    </location>
</feature>
<keyword evidence="2" id="KW-0472">Membrane</keyword>
<evidence type="ECO:0008006" key="5">
    <source>
        <dbReference type="Google" id="ProtNLM"/>
    </source>
</evidence>
<accession>A0A1H3KB65</accession>
<dbReference type="OrthoDB" id="5189092at2"/>
<dbReference type="Proteomes" id="UP000198891">
    <property type="component" value="Unassembled WGS sequence"/>
</dbReference>
<sequence>MSTIRHPVGPQPKKVYWRRRLVVLLLALAIIAIVVLIVVRPGSGPADASNGGIHTGPPPTTASTDAADTTASSTPGAVDASSTTPPGEVVACAAGNISISPVTDAANYDASTKPQLSFTITNTGSEPCKINAGTSQQVYTITSGDETYWVSTDCQTDPSDTEAVLEPGVAVSSTPFTWDRTRSSKDTCSATDRPQVPAAGASYHLNVRVAGIDSADSQQFILN</sequence>
<proteinExistence type="predicted"/>
<feature type="transmembrane region" description="Helical" evidence="2">
    <location>
        <begin position="21"/>
        <end position="39"/>
    </location>
</feature>
<dbReference type="STRING" id="381665.SAMN05216554_0494"/>
<evidence type="ECO:0000313" key="3">
    <source>
        <dbReference type="EMBL" id="SDY49467.1"/>
    </source>
</evidence>